<sequence length="98" mass="11681">MLSGHMQEILRQSATLPENPPDRQATRRRLLDSLRRYQDRLSSCWRLPDGGRRLLDRQGTFRRIPDSLLRCEDRLVTRGILKDGLRRCQYLQETFRSL</sequence>
<protein>
    <submittedName>
        <fullName evidence="2">Uncharacterized protein</fullName>
    </submittedName>
</protein>
<accession>A0A9D4MCB6</accession>
<evidence type="ECO:0000256" key="1">
    <source>
        <dbReference type="SAM" id="MobiDB-lite"/>
    </source>
</evidence>
<reference evidence="2" key="1">
    <citation type="journal article" date="2019" name="bioRxiv">
        <title>The Genome of the Zebra Mussel, Dreissena polymorpha: A Resource for Invasive Species Research.</title>
        <authorList>
            <person name="McCartney M.A."/>
            <person name="Auch B."/>
            <person name="Kono T."/>
            <person name="Mallez S."/>
            <person name="Zhang Y."/>
            <person name="Obille A."/>
            <person name="Becker A."/>
            <person name="Abrahante J.E."/>
            <person name="Garbe J."/>
            <person name="Badalamenti J.P."/>
            <person name="Herman A."/>
            <person name="Mangelson H."/>
            <person name="Liachko I."/>
            <person name="Sullivan S."/>
            <person name="Sone E.D."/>
            <person name="Koren S."/>
            <person name="Silverstein K.A.T."/>
            <person name="Beckman K.B."/>
            <person name="Gohl D.M."/>
        </authorList>
    </citation>
    <scope>NUCLEOTIDE SEQUENCE</scope>
    <source>
        <strain evidence="2">Duluth1</strain>
        <tissue evidence="2">Whole animal</tissue>
    </source>
</reference>
<proteinExistence type="predicted"/>
<organism evidence="2 3">
    <name type="scientific">Dreissena polymorpha</name>
    <name type="common">Zebra mussel</name>
    <name type="synonym">Mytilus polymorpha</name>
    <dbReference type="NCBI Taxonomy" id="45954"/>
    <lineage>
        <taxon>Eukaryota</taxon>
        <taxon>Metazoa</taxon>
        <taxon>Spiralia</taxon>
        <taxon>Lophotrochozoa</taxon>
        <taxon>Mollusca</taxon>
        <taxon>Bivalvia</taxon>
        <taxon>Autobranchia</taxon>
        <taxon>Heteroconchia</taxon>
        <taxon>Euheterodonta</taxon>
        <taxon>Imparidentia</taxon>
        <taxon>Neoheterodontei</taxon>
        <taxon>Myida</taxon>
        <taxon>Dreissenoidea</taxon>
        <taxon>Dreissenidae</taxon>
        <taxon>Dreissena</taxon>
    </lineage>
</organism>
<name>A0A9D4MCB6_DREPO</name>
<reference evidence="2" key="2">
    <citation type="submission" date="2020-11" db="EMBL/GenBank/DDBJ databases">
        <authorList>
            <person name="McCartney M.A."/>
            <person name="Auch B."/>
            <person name="Kono T."/>
            <person name="Mallez S."/>
            <person name="Becker A."/>
            <person name="Gohl D.M."/>
            <person name="Silverstein K.A.T."/>
            <person name="Koren S."/>
            <person name="Bechman K.B."/>
            <person name="Herman A."/>
            <person name="Abrahante J.E."/>
            <person name="Garbe J."/>
        </authorList>
    </citation>
    <scope>NUCLEOTIDE SEQUENCE</scope>
    <source>
        <strain evidence="2">Duluth1</strain>
        <tissue evidence="2">Whole animal</tissue>
    </source>
</reference>
<evidence type="ECO:0000313" key="2">
    <source>
        <dbReference type="EMBL" id="KAH3874745.1"/>
    </source>
</evidence>
<keyword evidence="3" id="KW-1185">Reference proteome</keyword>
<gene>
    <name evidence="2" type="ORF">DPMN_037998</name>
</gene>
<dbReference type="AlphaFoldDB" id="A0A9D4MCB6"/>
<dbReference type="Proteomes" id="UP000828390">
    <property type="component" value="Unassembled WGS sequence"/>
</dbReference>
<evidence type="ECO:0000313" key="3">
    <source>
        <dbReference type="Proteomes" id="UP000828390"/>
    </source>
</evidence>
<dbReference type="EMBL" id="JAIWYP010000002">
    <property type="protein sequence ID" value="KAH3874745.1"/>
    <property type="molecule type" value="Genomic_DNA"/>
</dbReference>
<comment type="caution">
    <text evidence="2">The sequence shown here is derived from an EMBL/GenBank/DDBJ whole genome shotgun (WGS) entry which is preliminary data.</text>
</comment>
<feature type="region of interest" description="Disordered" evidence="1">
    <location>
        <begin position="1"/>
        <end position="24"/>
    </location>
</feature>